<dbReference type="Proteomes" id="UP000316649">
    <property type="component" value="Unassembled WGS sequence"/>
</dbReference>
<name>A0A557S0E3_9GAMM</name>
<dbReference type="Pfam" id="PF09718">
    <property type="entry name" value="Tape_meas_lam_C"/>
    <property type="match status" value="1"/>
</dbReference>
<dbReference type="PANTHER" id="PTHR38812:SF2">
    <property type="entry name" value="MU-LIKE PROPHAGE FLUMU PROTEIN GP42"/>
    <property type="match status" value="1"/>
</dbReference>
<dbReference type="Pfam" id="PF20155">
    <property type="entry name" value="TMP_3"/>
    <property type="match status" value="1"/>
</dbReference>
<organism evidence="4 5">
    <name type="scientific">Sedimenticola selenatireducens</name>
    <dbReference type="NCBI Taxonomy" id="191960"/>
    <lineage>
        <taxon>Bacteria</taxon>
        <taxon>Pseudomonadati</taxon>
        <taxon>Pseudomonadota</taxon>
        <taxon>Gammaproteobacteria</taxon>
        <taxon>Chromatiales</taxon>
        <taxon>Sedimenticolaceae</taxon>
        <taxon>Sedimenticola</taxon>
    </lineage>
</organism>
<sequence>MSDLVLSIKLEGDAGDLNGEIRISRQEFEKLEKSTEKTGKAANRTGKDAYRLGKQFSETGREAERLNRVNQHLARTLGTVIGTFAGVVGVSAITGSFIEAASASENFETRLKILLGSTEEGSRLFEEMADYAGRVPFEFEAIMSSATQLAGVMKGGVDEIKEWMPLIGDLAAASGLSIQQTTEQVIRMYSAGAASADMFRERGILAMLGFQAGVSYSAEETRKRLMESWKKAGSQFRGATQDLADDWDGLMSMFSDKWFAFQNEVADAGLFDALKGEASDFLGTIDQLAADGTLKEWAQTTSDSLIWMGQHLDEAAIGLGGLMIARTLGPIFNSAAVAVNTYTAAQIRANLAMRTGMAVGTAYSGVMAALGGPAGLIIAGAAALTIWASNASDAAEDTRTLREENEALLKSFENTAKAQVEQQISLTEAKIENLKREIESLEKLSKMQQFADPGNQKAFSDQMAQSRQEITEYQDQLGQLSERLKGMGNTGSTAFSKVGNGADDAKKKLDALKKSGQALMDTLFPEEAAFNKYSEQLNLISQMRQAGIIDIQKEQEAIDQLTTQYLDLDEEVKETGKTTSKTMKSMAQETSKAMRMIQQSTDRAMWSAENAFVNFAKTSKFEIRDLIDTVLDEMLRLQFRQNFASGGTSLFSGLFGGMFGGGGDFSSTPGIDLGSFGGATPIQGSSWLSGLASLFSFGDGGIMTSAGPMPLQKYGDGGIVNGPQYRVAGERYRPEAIIPLPDGRSVPVQMQGAGQSIVFSPTYSIDARGADAGVEAKVRVVARQEADRALSQFKQEINRGGSAARLVGRRS</sequence>
<reference evidence="4 5" key="1">
    <citation type="submission" date="2019-07" db="EMBL/GenBank/DDBJ databases">
        <title>The pathways for chlorine oxyanion respiration interact through the shared metabolite chlorate.</title>
        <authorList>
            <person name="Barnum T.P."/>
            <person name="Cheng Y."/>
            <person name="Hill K.A."/>
            <person name="Lucas L.N."/>
            <person name="Carlson H.K."/>
            <person name="Coates J.D."/>
        </authorList>
    </citation>
    <scope>NUCLEOTIDE SEQUENCE [LARGE SCALE GENOMIC DNA]</scope>
    <source>
        <strain evidence="4 5">BK-1</strain>
    </source>
</reference>
<gene>
    <name evidence="4" type="ORF">FHP88_15770</name>
</gene>
<protein>
    <submittedName>
        <fullName evidence="4">Uncharacterized protein</fullName>
    </submittedName>
</protein>
<dbReference type="RefSeq" id="WP_144360048.1">
    <property type="nucleotide sequence ID" value="NZ_VMNH01000023.1"/>
</dbReference>
<feature type="domain" description="Bacteriophage tail tape measure C-terminal" evidence="2">
    <location>
        <begin position="583"/>
        <end position="642"/>
    </location>
</feature>
<evidence type="ECO:0000259" key="3">
    <source>
        <dbReference type="Pfam" id="PF20155"/>
    </source>
</evidence>
<evidence type="ECO:0000256" key="1">
    <source>
        <dbReference type="SAM" id="Coils"/>
    </source>
</evidence>
<dbReference type="PANTHER" id="PTHR38812">
    <property type="entry name" value="MU-LIKE PROPHAGE FLUMU PROTEIN GP42"/>
    <property type="match status" value="1"/>
</dbReference>
<comment type="caution">
    <text evidence="4">The sequence shown here is derived from an EMBL/GenBank/DDBJ whole genome shotgun (WGS) entry which is preliminary data.</text>
</comment>
<feature type="coiled-coil region" evidence="1">
    <location>
        <begin position="417"/>
        <end position="483"/>
    </location>
</feature>
<keyword evidence="5" id="KW-1185">Reference proteome</keyword>
<dbReference type="InterPro" id="IPR006431">
    <property type="entry name" value="Phage_tape_meas_C"/>
</dbReference>
<feature type="domain" description="Tape measure protein N-terminal" evidence="3">
    <location>
        <begin position="96"/>
        <end position="200"/>
    </location>
</feature>
<dbReference type="InterPro" id="IPR053058">
    <property type="entry name" value="Mulikevirus_tape_measure"/>
</dbReference>
<accession>A0A557S0E3</accession>
<dbReference type="AlphaFoldDB" id="A0A557S0E3"/>
<evidence type="ECO:0000259" key="2">
    <source>
        <dbReference type="Pfam" id="PF09718"/>
    </source>
</evidence>
<evidence type="ECO:0000313" key="5">
    <source>
        <dbReference type="Proteomes" id="UP000316649"/>
    </source>
</evidence>
<keyword evidence="1" id="KW-0175">Coiled coil</keyword>
<dbReference type="EMBL" id="VMNH01000023">
    <property type="protein sequence ID" value="TVO70911.1"/>
    <property type="molecule type" value="Genomic_DNA"/>
</dbReference>
<dbReference type="InterPro" id="IPR013491">
    <property type="entry name" value="Tape_meas_N"/>
</dbReference>
<proteinExistence type="predicted"/>
<evidence type="ECO:0000313" key="4">
    <source>
        <dbReference type="EMBL" id="TVO70911.1"/>
    </source>
</evidence>
<dbReference type="OrthoDB" id="6745079at2"/>